<sequence>MRRRHKQGVLSAHGMRSMWEFVFVSQFLRVFQGKFGFVSFTAEELENAFLDSESLTLFGIFTELLRILLPKRDVKTTTWQEVFKEELQNRSSERSPFDEGKSYDAFRPEERILLLKQLIDYLAEGEDKELKEFVKDFLNPNSSRVKPVGRDASNNIYWYFNDLRLYREVLGKKGRRTGWETVCINCTDWENLLSTFQKSSNSNEKKLYKYLKNELYPSVMPTVKENEKEKKLETVTKESPIKAHHKVASKRKTDKNAVLKKEEEKKETKVYSIAATEDKKSAPSEQDEEDTTEEDQEQEEEISDADEDFDPEDEEDSPPQRKKRKLPAAALQPGQQQQQQQQPRRRGRPPASKGAVTDSQKVVEKIERRRKKSEQEQEQLEKDIQERKELEQRVDEEMQKQESIISVVGGESRAKRRCVIRREQMSKKKEWWEEEELGFESDEDNERDIDSDNSDGPRRRKKLKFPKPAEMPEPPNRIYVFSTGLANRAAEAVQIGRVESITSFHRAQPSSSPFLKVEQTNVFGKQKPFYPQQYSMRSSVGRMGGQMASFSSGMTGGMQSNAVRPGYGTSQWDQMQAQQSMYKDRQRQTQSQAMEDIHQLLFGNPHSSNSQATSGVNGMYSRSGYNQQGGVGVEQSGSFTGYPRSGAPQQSAPYMERRTSDMRGQTTQQSHFPAFSQQASQQQQGYFHRPRHLGGHPAQGNSNSPSSDPLGAGVRSPPPPYPGARPPDSRHTKNSPVPSPTNTGSPHTPQTPLTPQTPRFPGPSPSEPSKPTFSPSHPQGSMGGPSMANYPVQGAQAGQPGLKAEERPINSQPRPGFIDLSSKTLSHGIQNPYSSVMGNYNQAHSPLDRRPEENKSPAFGTHNNHESPLHSPTDRSPASHFAAACGPPNKSPFMRPPGGQPNLNNSTVFATTGSTIQVPKSFSVESLTAPSQPHLDRSSIPPSQLSEQPMPQYSSLYFPSNKYPPVFGQPQYQYPGHMQHPGAFYNSQLTPNMYLGRASLPVYPPTRDAGL</sequence>
<feature type="compositionally biased region" description="Basic and acidic residues" evidence="1">
    <location>
        <begin position="254"/>
        <end position="269"/>
    </location>
</feature>
<feature type="compositionally biased region" description="Polar residues" evidence="1">
    <location>
        <begin position="821"/>
        <end position="844"/>
    </location>
</feature>
<keyword evidence="3" id="KW-1185">Reference proteome</keyword>
<feature type="region of interest" description="Disordered" evidence="1">
    <location>
        <begin position="602"/>
        <end position="907"/>
    </location>
</feature>
<accession>A0ABN8QD11</accession>
<feature type="compositionally biased region" description="Acidic residues" evidence="1">
    <location>
        <begin position="432"/>
        <end position="453"/>
    </location>
</feature>
<evidence type="ECO:0000256" key="1">
    <source>
        <dbReference type="SAM" id="MobiDB-lite"/>
    </source>
</evidence>
<dbReference type="InterPro" id="IPR013083">
    <property type="entry name" value="Znf_RING/FYVE/PHD"/>
</dbReference>
<feature type="compositionally biased region" description="Polar residues" evidence="1">
    <location>
        <begin position="940"/>
        <end position="952"/>
    </location>
</feature>
<feature type="compositionally biased region" description="Basic and acidic residues" evidence="1">
    <location>
        <begin position="225"/>
        <end position="241"/>
    </location>
</feature>
<feature type="compositionally biased region" description="Polar residues" evidence="1">
    <location>
        <begin position="605"/>
        <end position="616"/>
    </location>
</feature>
<evidence type="ECO:0000313" key="2">
    <source>
        <dbReference type="EMBL" id="CAH3161553.1"/>
    </source>
</evidence>
<feature type="compositionally biased region" description="Basic residues" evidence="1">
    <location>
        <begin position="242"/>
        <end position="253"/>
    </location>
</feature>
<dbReference type="Gene3D" id="3.30.40.10">
    <property type="entry name" value="Zinc/RING finger domain, C3HC4 (zinc finger)"/>
    <property type="match status" value="1"/>
</dbReference>
<feature type="compositionally biased region" description="Pro residues" evidence="1">
    <location>
        <begin position="758"/>
        <end position="768"/>
    </location>
</feature>
<dbReference type="PANTHER" id="PTHR14296">
    <property type="entry name" value="REMODELING AND SPACING FACTOR 1"/>
    <property type="match status" value="1"/>
</dbReference>
<dbReference type="Proteomes" id="UP001159405">
    <property type="component" value="Unassembled WGS sequence"/>
</dbReference>
<feature type="region of interest" description="Disordered" evidence="1">
    <location>
        <begin position="225"/>
        <end position="384"/>
    </location>
</feature>
<feature type="compositionally biased region" description="Polar residues" evidence="1">
    <location>
        <begin position="734"/>
        <end position="747"/>
    </location>
</feature>
<reference evidence="2 3" key="1">
    <citation type="submission" date="2022-05" db="EMBL/GenBank/DDBJ databases">
        <authorList>
            <consortium name="Genoscope - CEA"/>
            <person name="William W."/>
        </authorList>
    </citation>
    <scope>NUCLEOTIDE SEQUENCE [LARGE SCALE GENOMIC DNA]</scope>
</reference>
<feature type="region of interest" description="Disordered" evidence="1">
    <location>
        <begin position="927"/>
        <end position="952"/>
    </location>
</feature>
<dbReference type="PANTHER" id="PTHR14296:SF3">
    <property type="entry name" value="DIKAR, ISOFORM F"/>
    <property type="match status" value="1"/>
</dbReference>
<comment type="caution">
    <text evidence="2">The sequence shown here is derived from an EMBL/GenBank/DDBJ whole genome shotgun (WGS) entry which is preliminary data.</text>
</comment>
<dbReference type="EMBL" id="CALNXK010000120">
    <property type="protein sequence ID" value="CAH3161553.1"/>
    <property type="molecule type" value="Genomic_DNA"/>
</dbReference>
<protein>
    <recommendedName>
        <fullName evidence="4">Cat eye syndrome critical region protein 2</fullName>
    </recommendedName>
</protein>
<feature type="compositionally biased region" description="Basic and acidic residues" evidence="1">
    <location>
        <begin position="846"/>
        <end position="855"/>
    </location>
</feature>
<feature type="compositionally biased region" description="Low complexity" evidence="1">
    <location>
        <begin position="332"/>
        <end position="342"/>
    </location>
</feature>
<gene>
    <name evidence="2" type="ORF">PLOB_00004935</name>
</gene>
<evidence type="ECO:0008006" key="4">
    <source>
        <dbReference type="Google" id="ProtNLM"/>
    </source>
</evidence>
<feature type="region of interest" description="Disordered" evidence="1">
    <location>
        <begin position="431"/>
        <end position="476"/>
    </location>
</feature>
<feature type="compositionally biased region" description="Polar residues" evidence="1">
    <location>
        <begin position="769"/>
        <end position="779"/>
    </location>
</feature>
<dbReference type="InterPro" id="IPR028938">
    <property type="entry name" value="Rsf1-like"/>
</dbReference>
<proteinExistence type="predicted"/>
<feature type="compositionally biased region" description="Basic and acidic residues" evidence="1">
    <location>
        <begin position="361"/>
        <end position="384"/>
    </location>
</feature>
<name>A0ABN8QD11_9CNID</name>
<feature type="compositionally biased region" description="Low complexity" evidence="1">
    <location>
        <begin position="748"/>
        <end position="757"/>
    </location>
</feature>
<organism evidence="2 3">
    <name type="scientific">Porites lobata</name>
    <dbReference type="NCBI Taxonomy" id="104759"/>
    <lineage>
        <taxon>Eukaryota</taxon>
        <taxon>Metazoa</taxon>
        <taxon>Cnidaria</taxon>
        <taxon>Anthozoa</taxon>
        <taxon>Hexacorallia</taxon>
        <taxon>Scleractinia</taxon>
        <taxon>Fungiina</taxon>
        <taxon>Poritidae</taxon>
        <taxon>Porites</taxon>
    </lineage>
</organism>
<evidence type="ECO:0000313" key="3">
    <source>
        <dbReference type="Proteomes" id="UP001159405"/>
    </source>
</evidence>
<feature type="compositionally biased region" description="Pro residues" evidence="1">
    <location>
        <begin position="716"/>
        <end position="725"/>
    </location>
</feature>
<feature type="compositionally biased region" description="Acidic residues" evidence="1">
    <location>
        <begin position="285"/>
        <end position="317"/>
    </location>
</feature>
<feature type="compositionally biased region" description="Low complexity" evidence="1">
    <location>
        <begin position="668"/>
        <end position="684"/>
    </location>
</feature>